<protein>
    <submittedName>
        <fullName evidence="1">Uncharacterized protein</fullName>
    </submittedName>
</protein>
<dbReference type="Proteomes" id="UP000324832">
    <property type="component" value="Unassembled WGS sequence"/>
</dbReference>
<name>A0A5E4R0J8_9NEOP</name>
<dbReference type="AlphaFoldDB" id="A0A5E4R0J8"/>
<evidence type="ECO:0000313" key="2">
    <source>
        <dbReference type="Proteomes" id="UP000324832"/>
    </source>
</evidence>
<dbReference type="EMBL" id="FZQP02006809">
    <property type="protein sequence ID" value="VVD03863.1"/>
    <property type="molecule type" value="Genomic_DNA"/>
</dbReference>
<reference evidence="1 2" key="1">
    <citation type="submission" date="2017-07" db="EMBL/GenBank/DDBJ databases">
        <authorList>
            <person name="Talla V."/>
            <person name="Backstrom N."/>
        </authorList>
    </citation>
    <scope>NUCLEOTIDE SEQUENCE [LARGE SCALE GENOMIC DNA]</scope>
</reference>
<accession>A0A5E4R0J8</accession>
<sequence length="76" mass="8621">MSTVVNPEKEEEEELLILRHDSCKVGKSYRQATRASLRMIKTQLLYRRGRGSLNDIRSAQAQYSPVTSGGFPLHNT</sequence>
<organism evidence="1 2">
    <name type="scientific">Leptidea sinapis</name>
    <dbReference type="NCBI Taxonomy" id="189913"/>
    <lineage>
        <taxon>Eukaryota</taxon>
        <taxon>Metazoa</taxon>
        <taxon>Ecdysozoa</taxon>
        <taxon>Arthropoda</taxon>
        <taxon>Hexapoda</taxon>
        <taxon>Insecta</taxon>
        <taxon>Pterygota</taxon>
        <taxon>Neoptera</taxon>
        <taxon>Endopterygota</taxon>
        <taxon>Lepidoptera</taxon>
        <taxon>Glossata</taxon>
        <taxon>Ditrysia</taxon>
        <taxon>Papilionoidea</taxon>
        <taxon>Pieridae</taxon>
        <taxon>Dismorphiinae</taxon>
        <taxon>Leptidea</taxon>
    </lineage>
</organism>
<gene>
    <name evidence="1" type="ORF">LSINAPIS_LOCUS13758</name>
</gene>
<proteinExistence type="predicted"/>
<keyword evidence="2" id="KW-1185">Reference proteome</keyword>
<evidence type="ECO:0000313" key="1">
    <source>
        <dbReference type="EMBL" id="VVD03863.1"/>
    </source>
</evidence>